<evidence type="ECO:0000313" key="17">
    <source>
        <dbReference type="Proteomes" id="UP000507470"/>
    </source>
</evidence>
<dbReference type="EC" id="2.7.12.1" evidence="16"/>
<dbReference type="PROSITE" id="PS00107">
    <property type="entry name" value="PROTEIN_KINASE_ATP"/>
    <property type="match status" value="1"/>
</dbReference>
<evidence type="ECO:0000256" key="7">
    <source>
        <dbReference type="ARBA" id="ARBA00022723"/>
    </source>
</evidence>
<keyword evidence="10 13" id="KW-0067">ATP-binding</keyword>
<dbReference type="GO" id="GO:0004674">
    <property type="term" value="F:protein serine/threonine kinase activity"/>
    <property type="evidence" value="ECO:0007669"/>
    <property type="project" value="UniProtKB-KW"/>
</dbReference>
<organism evidence="16 17">
    <name type="scientific">Mytilus coruscus</name>
    <name type="common">Sea mussel</name>
    <dbReference type="NCBI Taxonomy" id="42192"/>
    <lineage>
        <taxon>Eukaryota</taxon>
        <taxon>Metazoa</taxon>
        <taxon>Spiralia</taxon>
        <taxon>Lophotrochozoa</taxon>
        <taxon>Mollusca</taxon>
        <taxon>Bivalvia</taxon>
        <taxon>Autobranchia</taxon>
        <taxon>Pteriomorphia</taxon>
        <taxon>Mytilida</taxon>
        <taxon>Mytiloidea</taxon>
        <taxon>Mytilidae</taxon>
        <taxon>Mytilinae</taxon>
        <taxon>Mytilus</taxon>
    </lineage>
</organism>
<feature type="region of interest" description="Disordered" evidence="14">
    <location>
        <begin position="419"/>
        <end position="455"/>
    </location>
</feature>
<evidence type="ECO:0000256" key="4">
    <source>
        <dbReference type="ARBA" id="ARBA00022527"/>
    </source>
</evidence>
<dbReference type="GO" id="GO:0005634">
    <property type="term" value="C:nucleus"/>
    <property type="evidence" value="ECO:0007669"/>
    <property type="project" value="TreeGrafter"/>
</dbReference>
<evidence type="ECO:0000256" key="5">
    <source>
        <dbReference type="ARBA" id="ARBA00022553"/>
    </source>
</evidence>
<sequence length="664" mass="74868">MKRSRTIAISSFGDMSPAESLLNSNLPEVEEESPVLKSRAPGASCRALRHAVSSLTRLDDFIHEKIGHGFFAEVFKVTHKVSGQVMVLKMNTNSENRPNMLREVQLMNRLSHPNILRLSHPNILRFIGVCVHEGQLHALTEYINGGSLDQVVADKDFELPWTAKLSLSLDIAKGMEYLHSRGWFHRDLTSKNVLVRITEGNLQAVVADFGLASKIPDPLNKTERLSIVGSPYWMAPEVLNGEWYNEQADIFSYSIISCEITARIDADPDFMPRTSRFGLDYVKFCEMVSFCPLDYLRLTFRCCQIDPKKRPSFTEIVHSLIQIQQRLLDDNLNTPEKLHIKGNALSGHKRSKSEDNILNLIDAVEDFSEPLTPQVVGEAMSKDDPFYIPADSNPFAAFQRYGGKILGTPRNRDSMGFELPSPSDALTPPCTPRTPDNFGKRQNTYERRSQSLPSSPMLLRKAAERFHQESLHGSGSRKNSNTRVSLCPRSKSTIFPEEVAHRLQNEIDENSNNALTEEDWSKYSKTWDVKSSRRNNRKTCRKLYVCRQLSEDSQTSVISSADNGVDENRFNFDLGTSQKSCLNNLGTSQEEEFAKKLNVSYQESVSSCVDDKLTGTKTKSNASKDVNGNNKSDKSSRDKSDSQKNGKKKETVVKLNRPIMETRV</sequence>
<feature type="compositionally biased region" description="Polar residues" evidence="14">
    <location>
        <begin position="471"/>
        <end position="484"/>
    </location>
</feature>
<dbReference type="Gene3D" id="1.10.510.10">
    <property type="entry name" value="Transferase(Phosphotransferase) domain 1"/>
    <property type="match status" value="1"/>
</dbReference>
<dbReference type="Proteomes" id="UP000507470">
    <property type="component" value="Unassembled WGS sequence"/>
</dbReference>
<feature type="binding site" evidence="13">
    <location>
        <position position="89"/>
    </location>
    <ligand>
        <name>ATP</name>
        <dbReference type="ChEBI" id="CHEBI:30616"/>
    </ligand>
</feature>
<keyword evidence="9" id="KW-0418">Kinase</keyword>
<keyword evidence="6 16" id="KW-0808">Transferase</keyword>
<dbReference type="PROSITE" id="PS50011">
    <property type="entry name" value="PROTEIN_KINASE_DOM"/>
    <property type="match status" value="1"/>
</dbReference>
<gene>
    <name evidence="16" type="ORF">MCOR_33789</name>
</gene>
<dbReference type="GO" id="GO:0004712">
    <property type="term" value="F:protein serine/threonine/tyrosine kinase activity"/>
    <property type="evidence" value="ECO:0007669"/>
    <property type="project" value="UniProtKB-EC"/>
</dbReference>
<dbReference type="Pfam" id="PF07714">
    <property type="entry name" value="PK_Tyr_Ser-Thr"/>
    <property type="match status" value="1"/>
</dbReference>
<dbReference type="Gene3D" id="3.30.200.20">
    <property type="entry name" value="Phosphorylase Kinase, domain 1"/>
    <property type="match status" value="1"/>
</dbReference>
<proteinExistence type="inferred from homology"/>
<keyword evidence="5" id="KW-0597">Phosphoprotein</keyword>
<name>A0A6J8CXE8_MYTCO</name>
<dbReference type="FunFam" id="1.10.510.10:FF:000202">
    <property type="entry name" value="Dual specificity testis-specific protein kinase 2"/>
    <property type="match status" value="1"/>
</dbReference>
<protein>
    <submittedName>
        <fullName evidence="16">TESK2</fullName>
        <ecNumber evidence="16">2.7.12.1</ecNumber>
    </submittedName>
</protein>
<dbReference type="GO" id="GO:0004713">
    <property type="term" value="F:protein tyrosine kinase activity"/>
    <property type="evidence" value="ECO:0007669"/>
    <property type="project" value="UniProtKB-KW"/>
</dbReference>
<dbReference type="InterPro" id="IPR017441">
    <property type="entry name" value="Protein_kinase_ATP_BS"/>
</dbReference>
<evidence type="ECO:0000313" key="16">
    <source>
        <dbReference type="EMBL" id="CAC5399540.1"/>
    </source>
</evidence>
<dbReference type="SUPFAM" id="SSF56112">
    <property type="entry name" value="Protein kinase-like (PK-like)"/>
    <property type="match status" value="1"/>
</dbReference>
<dbReference type="InterPro" id="IPR011009">
    <property type="entry name" value="Kinase-like_dom_sf"/>
</dbReference>
<feature type="compositionally biased region" description="Polar residues" evidence="14">
    <location>
        <begin position="615"/>
        <end position="630"/>
    </location>
</feature>
<comment type="cofactor">
    <cofactor evidence="1">
        <name>Mn(2+)</name>
        <dbReference type="ChEBI" id="CHEBI:29035"/>
    </cofactor>
</comment>
<reference evidence="16 17" key="1">
    <citation type="submission" date="2020-06" db="EMBL/GenBank/DDBJ databases">
        <authorList>
            <person name="Li R."/>
            <person name="Bekaert M."/>
        </authorList>
    </citation>
    <scope>NUCLEOTIDE SEQUENCE [LARGE SCALE GENOMIC DNA]</scope>
    <source>
        <strain evidence="17">wild</strain>
    </source>
</reference>
<dbReference type="PANTHER" id="PTHR46485:SF5">
    <property type="entry name" value="CENTER DIVIDER, ISOFORM A"/>
    <property type="match status" value="1"/>
</dbReference>
<evidence type="ECO:0000256" key="12">
    <source>
        <dbReference type="ARBA" id="ARBA00023137"/>
    </source>
</evidence>
<dbReference type="PANTHER" id="PTHR46485">
    <property type="entry name" value="LIM DOMAIN KINASE 1"/>
    <property type="match status" value="1"/>
</dbReference>
<evidence type="ECO:0000259" key="15">
    <source>
        <dbReference type="PROSITE" id="PS50011"/>
    </source>
</evidence>
<evidence type="ECO:0000256" key="11">
    <source>
        <dbReference type="ARBA" id="ARBA00022842"/>
    </source>
</evidence>
<evidence type="ECO:0000256" key="3">
    <source>
        <dbReference type="ARBA" id="ARBA00005843"/>
    </source>
</evidence>
<dbReference type="GO" id="GO:0005524">
    <property type="term" value="F:ATP binding"/>
    <property type="evidence" value="ECO:0007669"/>
    <property type="project" value="UniProtKB-UniRule"/>
</dbReference>
<dbReference type="GO" id="GO:0046872">
    <property type="term" value="F:metal ion binding"/>
    <property type="evidence" value="ECO:0007669"/>
    <property type="project" value="UniProtKB-KW"/>
</dbReference>
<dbReference type="GO" id="GO:0030036">
    <property type="term" value="P:actin cytoskeleton organization"/>
    <property type="evidence" value="ECO:0007669"/>
    <property type="project" value="TreeGrafter"/>
</dbReference>
<keyword evidence="4" id="KW-0723">Serine/threonine-protein kinase</keyword>
<dbReference type="AlphaFoldDB" id="A0A6J8CXE8"/>
<keyword evidence="12" id="KW-0829">Tyrosine-protein kinase</keyword>
<keyword evidence="11" id="KW-0460">Magnesium</keyword>
<feature type="compositionally biased region" description="Basic and acidic residues" evidence="14">
    <location>
        <begin position="631"/>
        <end position="652"/>
    </location>
</feature>
<dbReference type="InterPro" id="IPR000719">
    <property type="entry name" value="Prot_kinase_dom"/>
</dbReference>
<comment type="similarity">
    <text evidence="3">Belongs to the protein kinase superfamily. TKL Ser/Thr protein kinase family.</text>
</comment>
<dbReference type="OrthoDB" id="20134at2759"/>
<keyword evidence="17" id="KW-1185">Reference proteome</keyword>
<dbReference type="PRINTS" id="PR00109">
    <property type="entry name" value="TYRKINASE"/>
</dbReference>
<dbReference type="EMBL" id="CACVKT020006042">
    <property type="protein sequence ID" value="CAC5399540.1"/>
    <property type="molecule type" value="Genomic_DNA"/>
</dbReference>
<evidence type="ECO:0000256" key="10">
    <source>
        <dbReference type="ARBA" id="ARBA00022840"/>
    </source>
</evidence>
<evidence type="ECO:0000256" key="1">
    <source>
        <dbReference type="ARBA" id="ARBA00001936"/>
    </source>
</evidence>
<evidence type="ECO:0000256" key="2">
    <source>
        <dbReference type="ARBA" id="ARBA00001946"/>
    </source>
</evidence>
<accession>A0A6J8CXE8</accession>
<evidence type="ECO:0000256" key="13">
    <source>
        <dbReference type="PROSITE-ProRule" id="PRU10141"/>
    </source>
</evidence>
<keyword evidence="7" id="KW-0479">Metal-binding</keyword>
<evidence type="ECO:0000256" key="8">
    <source>
        <dbReference type="ARBA" id="ARBA00022741"/>
    </source>
</evidence>
<keyword evidence="8 13" id="KW-0547">Nucleotide-binding</keyword>
<feature type="domain" description="Protein kinase" evidence="15">
    <location>
        <begin position="60"/>
        <end position="321"/>
    </location>
</feature>
<dbReference type="GO" id="GO:0005737">
    <property type="term" value="C:cytoplasm"/>
    <property type="evidence" value="ECO:0007669"/>
    <property type="project" value="TreeGrafter"/>
</dbReference>
<dbReference type="InterPro" id="IPR001245">
    <property type="entry name" value="Ser-Thr/Tyr_kinase_cat_dom"/>
</dbReference>
<dbReference type="FunFam" id="3.30.200.20:FF:000134">
    <property type="entry name" value="Dual specificity testis-specific protein kinase 2"/>
    <property type="match status" value="1"/>
</dbReference>
<dbReference type="InterPro" id="IPR050940">
    <property type="entry name" value="Actin_reg-Ser/Thr_kinase"/>
</dbReference>
<evidence type="ECO:0000256" key="9">
    <source>
        <dbReference type="ARBA" id="ARBA00022777"/>
    </source>
</evidence>
<comment type="cofactor">
    <cofactor evidence="2">
        <name>Mg(2+)</name>
        <dbReference type="ChEBI" id="CHEBI:18420"/>
    </cofactor>
</comment>
<feature type="region of interest" description="Disordered" evidence="14">
    <location>
        <begin position="612"/>
        <end position="664"/>
    </location>
</feature>
<evidence type="ECO:0000256" key="6">
    <source>
        <dbReference type="ARBA" id="ARBA00022679"/>
    </source>
</evidence>
<evidence type="ECO:0000256" key="14">
    <source>
        <dbReference type="SAM" id="MobiDB-lite"/>
    </source>
</evidence>
<feature type="region of interest" description="Disordered" evidence="14">
    <location>
        <begin position="467"/>
        <end position="489"/>
    </location>
</feature>